<evidence type="ECO:0000313" key="3">
    <source>
        <dbReference type="Proteomes" id="UP000475666"/>
    </source>
</evidence>
<dbReference type="Proteomes" id="UP000475666">
    <property type="component" value="Unassembled WGS sequence"/>
</dbReference>
<dbReference type="GO" id="GO:0003677">
    <property type="term" value="F:DNA binding"/>
    <property type="evidence" value="ECO:0007669"/>
    <property type="project" value="UniProtKB-KW"/>
</dbReference>
<proteinExistence type="predicted"/>
<protein>
    <submittedName>
        <fullName evidence="2">YbaB/EbfC family nucleoid-associated protein</fullName>
    </submittedName>
</protein>
<evidence type="ECO:0000256" key="1">
    <source>
        <dbReference type="ARBA" id="ARBA00023125"/>
    </source>
</evidence>
<dbReference type="AlphaFoldDB" id="A0A6G3TGX2"/>
<sequence>MNLDGGPGLEKLLDNTRQLQQDLARAQEEFSSVTVQGTAGGGAVKATVDSNGVLTDLRITPAVAAPDNAQGLADLVLAAVREAQRALAVRHEEHFVPLLKSLDSQLGNFPG</sequence>
<dbReference type="EMBL" id="JAAGMQ010000679">
    <property type="protein sequence ID" value="NEC35989.1"/>
    <property type="molecule type" value="Genomic_DNA"/>
</dbReference>
<evidence type="ECO:0000313" key="2">
    <source>
        <dbReference type="EMBL" id="NEC35989.1"/>
    </source>
</evidence>
<keyword evidence="1" id="KW-0238">DNA-binding</keyword>
<dbReference type="SUPFAM" id="SSF82607">
    <property type="entry name" value="YbaB-like"/>
    <property type="match status" value="1"/>
</dbReference>
<organism evidence="2 3">
    <name type="scientific">Streptomyces rubrogriseus</name>
    <dbReference type="NCBI Taxonomy" id="194673"/>
    <lineage>
        <taxon>Bacteria</taxon>
        <taxon>Bacillati</taxon>
        <taxon>Actinomycetota</taxon>
        <taxon>Actinomycetes</taxon>
        <taxon>Kitasatosporales</taxon>
        <taxon>Streptomycetaceae</taxon>
        <taxon>Streptomyces</taxon>
        <taxon>Streptomyces violaceoruber group</taxon>
    </lineage>
</organism>
<accession>A0A6G3TGX2</accession>
<dbReference type="RefSeq" id="WP_164277030.1">
    <property type="nucleotide sequence ID" value="NZ_JAAGMQ010000679.1"/>
</dbReference>
<dbReference type="InterPro" id="IPR036894">
    <property type="entry name" value="YbaB-like_sf"/>
</dbReference>
<dbReference type="Pfam" id="PF02575">
    <property type="entry name" value="YbaB_DNA_bd"/>
    <property type="match status" value="1"/>
</dbReference>
<dbReference type="Gene3D" id="3.30.1310.10">
    <property type="entry name" value="Nucleoid-associated protein YbaB-like domain"/>
    <property type="match status" value="1"/>
</dbReference>
<dbReference type="GO" id="GO:0005829">
    <property type="term" value="C:cytosol"/>
    <property type="evidence" value="ECO:0007669"/>
    <property type="project" value="TreeGrafter"/>
</dbReference>
<comment type="caution">
    <text evidence="2">The sequence shown here is derived from an EMBL/GenBank/DDBJ whole genome shotgun (WGS) entry which is preliminary data.</text>
</comment>
<gene>
    <name evidence="2" type="ORF">G3I66_22870</name>
</gene>
<dbReference type="PANTHER" id="PTHR33449:SF1">
    <property type="entry name" value="NUCLEOID-ASSOCIATED PROTEIN YBAB"/>
    <property type="match status" value="1"/>
</dbReference>
<dbReference type="PANTHER" id="PTHR33449">
    <property type="entry name" value="NUCLEOID-ASSOCIATED PROTEIN YBAB"/>
    <property type="match status" value="1"/>
</dbReference>
<reference evidence="2 3" key="1">
    <citation type="submission" date="2020-01" db="EMBL/GenBank/DDBJ databases">
        <title>Insect and environment-associated Actinomycetes.</title>
        <authorList>
            <person name="Currrie C."/>
            <person name="Chevrette M."/>
            <person name="Carlson C."/>
            <person name="Stubbendieck R."/>
            <person name="Wendt-Pienkowski E."/>
        </authorList>
    </citation>
    <scope>NUCLEOTIDE SEQUENCE [LARGE SCALE GENOMIC DNA]</scope>
    <source>
        <strain evidence="2 3">SID7739</strain>
    </source>
</reference>
<dbReference type="InterPro" id="IPR004401">
    <property type="entry name" value="YbaB/EbfC"/>
</dbReference>
<name>A0A6G3TGX2_9ACTN</name>